<organism evidence="2 3">
    <name type="scientific">Salinivirga cyanobacteriivorans</name>
    <dbReference type="NCBI Taxonomy" id="1307839"/>
    <lineage>
        <taxon>Bacteria</taxon>
        <taxon>Pseudomonadati</taxon>
        <taxon>Bacteroidota</taxon>
        <taxon>Bacteroidia</taxon>
        <taxon>Bacteroidales</taxon>
        <taxon>Salinivirgaceae</taxon>
        <taxon>Salinivirga</taxon>
    </lineage>
</organism>
<protein>
    <submittedName>
        <fullName evidence="2">Uncharacterized protein</fullName>
    </submittedName>
</protein>
<gene>
    <name evidence="2" type="ORF">L21SP5_01700</name>
</gene>
<dbReference type="EMBL" id="CP013118">
    <property type="protein sequence ID" value="ALO15342.1"/>
    <property type="molecule type" value="Genomic_DNA"/>
</dbReference>
<keyword evidence="1" id="KW-0732">Signal</keyword>
<dbReference type="PROSITE" id="PS51257">
    <property type="entry name" value="PROKAR_LIPOPROTEIN"/>
    <property type="match status" value="1"/>
</dbReference>
<evidence type="ECO:0000313" key="3">
    <source>
        <dbReference type="Proteomes" id="UP000064893"/>
    </source>
</evidence>
<dbReference type="RefSeq" id="WP_057952808.1">
    <property type="nucleotide sequence ID" value="NZ_CP013118.1"/>
</dbReference>
<evidence type="ECO:0000256" key="1">
    <source>
        <dbReference type="SAM" id="SignalP"/>
    </source>
</evidence>
<dbReference type="AlphaFoldDB" id="A0A0S2HZC4"/>
<sequence precursor="true">MRYFLFLYLFLVLFVVGCSAQGNKDQVAEAPDSTKFEPQTKIQVNREYDDEGNLVRYDSTYSTYYSNMQGDSLKSDSAFNSFIRQFNAEYPFSDEPFFDELFFTDSLLHYDFYKDDFFQNRFEQNLKHMENYFRQMDSLKNYFFRQHLKENKIKGTSL</sequence>
<name>A0A0S2HZC4_9BACT</name>
<keyword evidence="3" id="KW-1185">Reference proteome</keyword>
<proteinExistence type="predicted"/>
<dbReference type="KEGG" id="blq:L21SP5_01700"/>
<reference evidence="2 3" key="1">
    <citation type="submission" date="2015-11" db="EMBL/GenBank/DDBJ databases">
        <title>Description and complete genome sequence of a novel strain predominating in hypersaline microbial mats and representing a new family of the Bacteriodetes phylum.</title>
        <authorList>
            <person name="Spring S."/>
            <person name="Bunk B."/>
            <person name="Sproer C."/>
            <person name="Klenk H.-P."/>
        </authorList>
    </citation>
    <scope>NUCLEOTIDE SEQUENCE [LARGE SCALE GENOMIC DNA]</scope>
    <source>
        <strain evidence="2 3">L21-Spi-D4</strain>
    </source>
</reference>
<feature type="signal peptide" evidence="1">
    <location>
        <begin position="1"/>
        <end position="20"/>
    </location>
</feature>
<dbReference type="Proteomes" id="UP000064893">
    <property type="component" value="Chromosome"/>
</dbReference>
<dbReference type="STRING" id="1307839.L21SP5_01700"/>
<accession>A0A0S2HZC4</accession>
<evidence type="ECO:0000313" key="2">
    <source>
        <dbReference type="EMBL" id="ALO15342.1"/>
    </source>
</evidence>
<feature type="chain" id="PRO_5006599302" evidence="1">
    <location>
        <begin position="21"/>
        <end position="158"/>
    </location>
</feature>
<dbReference type="OrthoDB" id="1452960at2"/>